<proteinExistence type="predicted"/>
<feature type="region of interest" description="Disordered" evidence="1">
    <location>
        <begin position="266"/>
        <end position="377"/>
    </location>
</feature>
<dbReference type="Proteomes" id="UP000774617">
    <property type="component" value="Unassembled WGS sequence"/>
</dbReference>
<name>A0ABQ8GQ64_9PEZI</name>
<feature type="region of interest" description="Disordered" evidence="1">
    <location>
        <begin position="393"/>
        <end position="412"/>
    </location>
</feature>
<evidence type="ECO:0000256" key="1">
    <source>
        <dbReference type="SAM" id="MobiDB-lite"/>
    </source>
</evidence>
<sequence length="539" mass="60690">MASFSPNIPLHCSICPKAPNFSDVSHLLTHISSKGHLSHYYKVQIRAASEDGARQQVDAYNTWYTEWGIEHLMSDRMNLKDKRRTRTRTANARRHVESAPQDALRRKAVSGNNLDPRLSEQLIKNEPTPSPSPQPTFQPYPGVVWQPQQENNVWPSPQTTGSNPASLEDADVFVDKSVPCSRAVTPAMTRFTSMDKDREEVVDPTIVSEASKLKGVYWPGMDIFDSATPEMKRKRNQKKDTSVVEQLELNSREVEATEHIWTPCGTLHKERPISGSVTDSSPIKLDASPTKDLPSRPPLLELPTNIRNSSRQLRSRRRSPKKPNDNDLILEDELDLERALSQSSAENERTAAPHRKRRRDFEVLREDDDSEPFGHTTDMSILTSEFHPRAREMDRRSQPQMTSRQCQNPQPDQLLGNVPTQSGRSFSQQDFLNGLDLTQIGHDINPFNAVLDPLAVSFPYQQGAYFDNSVAFNHQFQPFQSQTDFGMLNGGFPTNGMWLGSYGNSLLNGNTFEADGTDLKAQMEEDDERTVTASTSSGN</sequence>
<feature type="compositionally biased region" description="Polar residues" evidence="1">
    <location>
        <begin position="398"/>
        <end position="411"/>
    </location>
</feature>
<reference evidence="2 3" key="1">
    <citation type="journal article" date="2021" name="Nat. Commun.">
        <title>Genetic determinants of endophytism in the Arabidopsis root mycobiome.</title>
        <authorList>
            <person name="Mesny F."/>
            <person name="Miyauchi S."/>
            <person name="Thiergart T."/>
            <person name="Pickel B."/>
            <person name="Atanasova L."/>
            <person name="Karlsson M."/>
            <person name="Huettel B."/>
            <person name="Barry K.W."/>
            <person name="Haridas S."/>
            <person name="Chen C."/>
            <person name="Bauer D."/>
            <person name="Andreopoulos W."/>
            <person name="Pangilinan J."/>
            <person name="LaButti K."/>
            <person name="Riley R."/>
            <person name="Lipzen A."/>
            <person name="Clum A."/>
            <person name="Drula E."/>
            <person name="Henrissat B."/>
            <person name="Kohler A."/>
            <person name="Grigoriev I.V."/>
            <person name="Martin F.M."/>
            <person name="Hacquard S."/>
        </authorList>
    </citation>
    <scope>NUCLEOTIDE SEQUENCE [LARGE SCALE GENOMIC DNA]</scope>
    <source>
        <strain evidence="2 3">MPI-SDFR-AT-0080</strain>
    </source>
</reference>
<protein>
    <submittedName>
        <fullName evidence="2">Uncharacterized protein</fullName>
    </submittedName>
</protein>
<keyword evidence="3" id="KW-1185">Reference proteome</keyword>
<evidence type="ECO:0000313" key="3">
    <source>
        <dbReference type="Proteomes" id="UP000774617"/>
    </source>
</evidence>
<organism evidence="2 3">
    <name type="scientific">Macrophomina phaseolina</name>
    <dbReference type="NCBI Taxonomy" id="35725"/>
    <lineage>
        <taxon>Eukaryota</taxon>
        <taxon>Fungi</taxon>
        <taxon>Dikarya</taxon>
        <taxon>Ascomycota</taxon>
        <taxon>Pezizomycotina</taxon>
        <taxon>Dothideomycetes</taxon>
        <taxon>Dothideomycetes incertae sedis</taxon>
        <taxon>Botryosphaeriales</taxon>
        <taxon>Botryosphaeriaceae</taxon>
        <taxon>Macrophomina</taxon>
    </lineage>
</organism>
<feature type="region of interest" description="Disordered" evidence="1">
    <location>
        <begin position="83"/>
        <end position="165"/>
    </location>
</feature>
<comment type="caution">
    <text evidence="2">The sequence shown here is derived from an EMBL/GenBank/DDBJ whole genome shotgun (WGS) entry which is preliminary data.</text>
</comment>
<feature type="compositionally biased region" description="Polar residues" evidence="1">
    <location>
        <begin position="146"/>
        <end position="165"/>
    </location>
</feature>
<feature type="compositionally biased region" description="Pro residues" evidence="1">
    <location>
        <begin position="128"/>
        <end position="138"/>
    </location>
</feature>
<feature type="compositionally biased region" description="Basic residues" evidence="1">
    <location>
        <begin position="83"/>
        <end position="93"/>
    </location>
</feature>
<evidence type="ECO:0000313" key="2">
    <source>
        <dbReference type="EMBL" id="KAH7062340.1"/>
    </source>
</evidence>
<accession>A0ABQ8GQ64</accession>
<gene>
    <name evidence="2" type="ORF">B0J12DRAFT_763530</name>
</gene>
<dbReference type="EMBL" id="JAGTJR010000003">
    <property type="protein sequence ID" value="KAH7062340.1"/>
    <property type="molecule type" value="Genomic_DNA"/>
</dbReference>